<protein>
    <submittedName>
        <fullName evidence="7">Transcriptional regulator, LysR family</fullName>
    </submittedName>
</protein>
<gene>
    <name evidence="7" type="ORF">BBIA_0082</name>
</gene>
<dbReference type="AlphaFoldDB" id="A0A086ZN50"/>
<dbReference type="Gene3D" id="1.10.10.10">
    <property type="entry name" value="Winged helix-like DNA-binding domain superfamily/Winged helix DNA-binding domain"/>
    <property type="match status" value="1"/>
</dbReference>
<dbReference type="eggNOG" id="COG0583">
    <property type="taxonomic scope" value="Bacteria"/>
</dbReference>
<dbReference type="PRINTS" id="PR00039">
    <property type="entry name" value="HTHLYSR"/>
</dbReference>
<evidence type="ECO:0000313" key="8">
    <source>
        <dbReference type="Proteomes" id="UP000029108"/>
    </source>
</evidence>
<dbReference type="Proteomes" id="UP000029108">
    <property type="component" value="Unassembled WGS sequence"/>
</dbReference>
<comment type="caution">
    <text evidence="7">The sequence shown here is derived from an EMBL/GenBank/DDBJ whole genome shotgun (WGS) entry which is preliminary data.</text>
</comment>
<evidence type="ECO:0000256" key="2">
    <source>
        <dbReference type="ARBA" id="ARBA00023015"/>
    </source>
</evidence>
<dbReference type="OrthoDB" id="3673085at2"/>
<dbReference type="InterPro" id="IPR000847">
    <property type="entry name" value="LysR_HTH_N"/>
</dbReference>
<feature type="compositionally biased region" description="Low complexity" evidence="5">
    <location>
        <begin position="230"/>
        <end position="243"/>
    </location>
</feature>
<comment type="similarity">
    <text evidence="1">Belongs to the LysR transcriptional regulatory family.</text>
</comment>
<evidence type="ECO:0000256" key="1">
    <source>
        <dbReference type="ARBA" id="ARBA00009437"/>
    </source>
</evidence>
<feature type="domain" description="HTH lysR-type" evidence="6">
    <location>
        <begin position="18"/>
        <end position="75"/>
    </location>
</feature>
<feature type="compositionally biased region" description="Basic and acidic residues" evidence="5">
    <location>
        <begin position="253"/>
        <end position="265"/>
    </location>
</feature>
<dbReference type="Pfam" id="PF00126">
    <property type="entry name" value="HTH_1"/>
    <property type="match status" value="1"/>
</dbReference>
<keyword evidence="2" id="KW-0805">Transcription regulation</keyword>
<keyword evidence="3" id="KW-0238">DNA-binding</keyword>
<dbReference type="PROSITE" id="PS50931">
    <property type="entry name" value="HTH_LYSR"/>
    <property type="match status" value="1"/>
</dbReference>
<reference evidence="7 8" key="1">
    <citation type="submission" date="2014-03" db="EMBL/GenBank/DDBJ databases">
        <title>Genomics of Bifidobacteria.</title>
        <authorList>
            <person name="Ventura M."/>
            <person name="Milani C."/>
            <person name="Lugli G.A."/>
        </authorList>
    </citation>
    <scope>NUCLEOTIDE SEQUENCE [LARGE SCALE GENOMIC DNA]</scope>
    <source>
        <strain evidence="7 8">DSM 23969</strain>
    </source>
</reference>
<feature type="region of interest" description="Disordered" evidence="5">
    <location>
        <begin position="194"/>
        <end position="265"/>
    </location>
</feature>
<name>A0A086ZN50_9BIFI</name>
<evidence type="ECO:0000313" key="7">
    <source>
        <dbReference type="EMBL" id="KFI47950.1"/>
    </source>
</evidence>
<sequence length="381" mass="40902">MEGSGEYGVAFDSAIVNLDPNLLVTLWRVGSEGSLTAAARVLGWSQPAVSQQVRKLERDCGCQLIERTGRGAALTPAGAILAKHGELIALRLAQAGKEFAEYRRRTDTSLRLLAPPSICSTIVSRALAKLSVDSTIDVSLAQAEPPEAIAAVARDEADCAVIFRYESIPQYLVIDDDVQFDRLGDDPLLLLARKTPDPARGESAGKQTADARCATDGREDGTIADAANGTDTSGANASNTNADTADESGTTTDDARSARSERHPRTVRLREYADHGWIAGCPFCQTNLLSMARREGFEPNITYCVDDYATTQSLVAISTSVSIVSRLASMAPLPPNLELLPIDDPYARRGIGIITRRGDDRPAVRTLADELRWAAAPLLEH</sequence>
<keyword evidence="4" id="KW-0804">Transcription</keyword>
<dbReference type="InterPro" id="IPR005119">
    <property type="entry name" value="LysR_subst-bd"/>
</dbReference>
<dbReference type="InterPro" id="IPR036388">
    <property type="entry name" value="WH-like_DNA-bd_sf"/>
</dbReference>
<dbReference type="InterPro" id="IPR050950">
    <property type="entry name" value="HTH-type_LysR_regulators"/>
</dbReference>
<evidence type="ECO:0000256" key="4">
    <source>
        <dbReference type="ARBA" id="ARBA00023163"/>
    </source>
</evidence>
<dbReference type="STRING" id="1437608.GCA_000771645_01426"/>
<evidence type="ECO:0000256" key="5">
    <source>
        <dbReference type="SAM" id="MobiDB-lite"/>
    </source>
</evidence>
<accession>A0A086ZN50</accession>
<dbReference type="PANTHER" id="PTHR30419">
    <property type="entry name" value="HTH-TYPE TRANSCRIPTIONAL REGULATOR YBHD"/>
    <property type="match status" value="1"/>
</dbReference>
<dbReference type="Gene3D" id="3.40.190.10">
    <property type="entry name" value="Periplasmic binding protein-like II"/>
    <property type="match status" value="2"/>
</dbReference>
<dbReference type="GO" id="GO:0005829">
    <property type="term" value="C:cytosol"/>
    <property type="evidence" value="ECO:0007669"/>
    <property type="project" value="TreeGrafter"/>
</dbReference>
<organism evidence="7 8">
    <name type="scientific">Bifidobacterium biavatii DSM 23969</name>
    <dbReference type="NCBI Taxonomy" id="1437608"/>
    <lineage>
        <taxon>Bacteria</taxon>
        <taxon>Bacillati</taxon>
        <taxon>Actinomycetota</taxon>
        <taxon>Actinomycetes</taxon>
        <taxon>Bifidobacteriales</taxon>
        <taxon>Bifidobacteriaceae</taxon>
        <taxon>Bifidobacterium</taxon>
    </lineage>
</organism>
<evidence type="ECO:0000256" key="3">
    <source>
        <dbReference type="ARBA" id="ARBA00023125"/>
    </source>
</evidence>
<dbReference type="SUPFAM" id="SSF46785">
    <property type="entry name" value="Winged helix' DNA-binding domain"/>
    <property type="match status" value="1"/>
</dbReference>
<dbReference type="GO" id="GO:0003700">
    <property type="term" value="F:DNA-binding transcription factor activity"/>
    <property type="evidence" value="ECO:0007669"/>
    <property type="project" value="InterPro"/>
</dbReference>
<proteinExistence type="inferred from homology"/>
<evidence type="ECO:0000259" key="6">
    <source>
        <dbReference type="PROSITE" id="PS50931"/>
    </source>
</evidence>
<dbReference type="EMBL" id="JGYN01000030">
    <property type="protein sequence ID" value="KFI47950.1"/>
    <property type="molecule type" value="Genomic_DNA"/>
</dbReference>
<dbReference type="RefSeq" id="WP_051923969.1">
    <property type="nucleotide sequence ID" value="NZ_JDUU01000028.1"/>
</dbReference>
<dbReference type="SUPFAM" id="SSF53850">
    <property type="entry name" value="Periplasmic binding protein-like II"/>
    <property type="match status" value="2"/>
</dbReference>
<dbReference type="PANTHER" id="PTHR30419:SF30">
    <property type="entry name" value="LYSR FAMILY TRANSCRIPTIONAL REGULATOR"/>
    <property type="match status" value="1"/>
</dbReference>
<dbReference type="InterPro" id="IPR036390">
    <property type="entry name" value="WH_DNA-bd_sf"/>
</dbReference>
<dbReference type="Pfam" id="PF03466">
    <property type="entry name" value="LysR_substrate"/>
    <property type="match status" value="2"/>
</dbReference>
<keyword evidence="8" id="KW-1185">Reference proteome</keyword>
<dbReference type="GO" id="GO:0003677">
    <property type="term" value="F:DNA binding"/>
    <property type="evidence" value="ECO:0007669"/>
    <property type="project" value="UniProtKB-KW"/>
</dbReference>